<gene>
    <name evidence="5" type="ORF">C7M71_029110</name>
</gene>
<dbReference type="EMBL" id="CP031264">
    <property type="protein sequence ID" value="AXI80834.1"/>
    <property type="molecule type" value="Genomic_DNA"/>
</dbReference>
<dbReference type="InterPro" id="IPR012291">
    <property type="entry name" value="CBM2_carb-bd_dom_sf"/>
</dbReference>
<evidence type="ECO:0000256" key="3">
    <source>
        <dbReference type="SAM" id="SignalP"/>
    </source>
</evidence>
<dbReference type="Pfam" id="PF12891">
    <property type="entry name" value="Glyco_hydro_44"/>
    <property type="match status" value="1"/>
</dbReference>
<dbReference type="GO" id="GO:0000272">
    <property type="term" value="P:polysaccharide catabolic process"/>
    <property type="evidence" value="ECO:0007669"/>
    <property type="project" value="UniProtKB-KW"/>
</dbReference>
<dbReference type="AlphaFoldDB" id="A0A345T4C9"/>
<keyword evidence="2" id="KW-0119">Carbohydrate metabolism</keyword>
<evidence type="ECO:0000256" key="2">
    <source>
        <dbReference type="ARBA" id="ARBA00023326"/>
    </source>
</evidence>
<dbReference type="GO" id="GO:0030247">
    <property type="term" value="F:polysaccharide binding"/>
    <property type="evidence" value="ECO:0007669"/>
    <property type="project" value="UniProtKB-UniRule"/>
</dbReference>
<dbReference type="Proteomes" id="UP000249340">
    <property type="component" value="Chromosome"/>
</dbReference>
<dbReference type="InterPro" id="IPR013780">
    <property type="entry name" value="Glyco_hydro_b"/>
</dbReference>
<dbReference type="KEGG" id="stri:C7M71_029110"/>
<accession>A0A345T4C9</accession>
<feature type="domain" description="CBM2" evidence="4">
    <location>
        <begin position="558"/>
        <end position="668"/>
    </location>
</feature>
<dbReference type="Gene3D" id="2.60.40.290">
    <property type="match status" value="1"/>
</dbReference>
<dbReference type="InterPro" id="IPR017853">
    <property type="entry name" value="GH"/>
</dbReference>
<keyword evidence="6" id="KW-1185">Reference proteome</keyword>
<dbReference type="Pfam" id="PF00553">
    <property type="entry name" value="CBM_2"/>
    <property type="match status" value="1"/>
</dbReference>
<dbReference type="Gene3D" id="3.20.20.80">
    <property type="entry name" value="Glycosidases"/>
    <property type="match status" value="1"/>
</dbReference>
<dbReference type="RefSeq" id="WP_111490779.1">
    <property type="nucleotide sequence ID" value="NZ_CP031264.1"/>
</dbReference>
<feature type="signal peptide" evidence="3">
    <location>
        <begin position="1"/>
        <end position="22"/>
    </location>
</feature>
<dbReference type="SUPFAM" id="SSF51445">
    <property type="entry name" value="(Trans)glycosidases"/>
    <property type="match status" value="1"/>
</dbReference>
<keyword evidence="2" id="KW-0624">Polysaccharide degradation</keyword>
<dbReference type="Gene3D" id="2.60.40.1180">
    <property type="entry name" value="Golgi alpha-mannosidase II"/>
    <property type="match status" value="1"/>
</dbReference>
<organism evidence="5 6">
    <name type="scientific">Peterkaempfera bronchialis</name>
    <dbReference type="NCBI Taxonomy" id="2126346"/>
    <lineage>
        <taxon>Bacteria</taxon>
        <taxon>Bacillati</taxon>
        <taxon>Actinomycetota</taxon>
        <taxon>Actinomycetes</taxon>
        <taxon>Kitasatosporales</taxon>
        <taxon>Streptomycetaceae</taxon>
        <taxon>Peterkaempfera</taxon>
    </lineage>
</organism>
<feature type="chain" id="PRO_5038406377" description="CBM2 domain-containing protein" evidence="3">
    <location>
        <begin position="23"/>
        <end position="668"/>
    </location>
</feature>
<dbReference type="PROSITE" id="PS51173">
    <property type="entry name" value="CBM2"/>
    <property type="match status" value="1"/>
</dbReference>
<keyword evidence="1 3" id="KW-0732">Signal</keyword>
<proteinExistence type="predicted"/>
<dbReference type="OrthoDB" id="182870at2"/>
<reference evidence="6" key="1">
    <citation type="submission" date="2018-07" db="EMBL/GenBank/DDBJ databases">
        <title>Streptacidiphilus bronchialis DSM 106435 chromosome.</title>
        <authorList>
            <person name="Batra D."/>
            <person name="Gulvik C.A."/>
        </authorList>
    </citation>
    <scope>NUCLEOTIDE SEQUENCE [LARGE SCALE GENOMIC DNA]</scope>
    <source>
        <strain evidence="6">DSM 106435</strain>
    </source>
</reference>
<dbReference type="SUPFAM" id="SSF49384">
    <property type="entry name" value="Carbohydrate-binding domain"/>
    <property type="match status" value="1"/>
</dbReference>
<protein>
    <recommendedName>
        <fullName evidence="4">CBM2 domain-containing protein</fullName>
    </recommendedName>
</protein>
<dbReference type="InterPro" id="IPR008965">
    <property type="entry name" value="CBM2/CBM3_carb-bd_dom_sf"/>
</dbReference>
<evidence type="ECO:0000259" key="4">
    <source>
        <dbReference type="PROSITE" id="PS51173"/>
    </source>
</evidence>
<dbReference type="SMART" id="SM00637">
    <property type="entry name" value="CBD_II"/>
    <property type="match status" value="1"/>
</dbReference>
<dbReference type="InterPro" id="IPR024745">
    <property type="entry name" value="GH44_cat"/>
</dbReference>
<name>A0A345T4C9_9ACTN</name>
<dbReference type="GO" id="GO:0004553">
    <property type="term" value="F:hydrolase activity, hydrolyzing O-glycosyl compounds"/>
    <property type="evidence" value="ECO:0007669"/>
    <property type="project" value="InterPro"/>
</dbReference>
<dbReference type="InterPro" id="IPR001919">
    <property type="entry name" value="CBD2"/>
</dbReference>
<evidence type="ECO:0000313" key="6">
    <source>
        <dbReference type="Proteomes" id="UP000249340"/>
    </source>
</evidence>
<evidence type="ECO:0000313" key="5">
    <source>
        <dbReference type="EMBL" id="AXI80834.1"/>
    </source>
</evidence>
<evidence type="ECO:0000256" key="1">
    <source>
        <dbReference type="ARBA" id="ARBA00022729"/>
    </source>
</evidence>
<sequence length="668" mass="70991">MQRRPALLVALLASALVSGGLAVGPPAAAAGRAAAAGGGPTLSVDPAAARHPISRDIYGMNFADAALEKELKLPVDRWGGNATTRYNYLTDTSNRASDWYFENIPENVADPGALPDGSTADQFVEKDRAAGTSTIMTVPLIGWVPKPAREKLCGFSIAKYGPQQSIDPWDEDCGNGIAPDGSFITGNDPTDTSIPAGADFVAGWVKYLGDRYGDAAHGGVKFYNLDNEPDIWHETHRDVHPKGATYDEMKATTYAVASAIKATDPAAKTLGPAGWGWNSVTLSGADQQTCNTQGGSCWANPPDRAAHGGVDFGAWYLQQMAAYEKAHGTRILDYYDNHWYPQGNGIFGENDDEATQALRLRSTRGLWDPTYTDESWIGQTVKAIPRMKALTEANYPGTKTAITEYNWGALDKVDGGIAQADILGIFGREGLDLATLWGPPANDDPGAYAFRMYLNYDGAGSAFGDTSVRAASTDQDQVAVYAAERSSDRNLTVMVINKSPGAVTAPLSVAGLVGSSRAQVYQYGQADTKAVKHLADQTLTDGAATLSLPGYSITELVLPPAGRSCTVTYTRQSVWLGGFTAAVDIRNTGDTALDHWTVKWNYPGDQQVTNAWNAKVTQNGKSVTASDMDYNARIGVGGSTSFGFQGTWTSNDSPPTAFTLNGTPCAVG</sequence>